<protein>
    <submittedName>
        <fullName evidence="2">DUF3127 domain-containing protein</fullName>
    </submittedName>
</protein>
<gene>
    <name evidence="2" type="ORF">G8770_09895</name>
</gene>
<evidence type="ECO:0000313" key="3">
    <source>
        <dbReference type="Proteomes" id="UP000787472"/>
    </source>
</evidence>
<reference evidence="2" key="1">
    <citation type="submission" date="2020-03" db="EMBL/GenBank/DDBJ databases">
        <authorList>
            <person name="Guo F."/>
        </authorList>
    </citation>
    <scope>NUCLEOTIDE SEQUENCE</scope>
    <source>
        <strain evidence="2">JCM 30134</strain>
    </source>
</reference>
<dbReference type="Pfam" id="PF11325">
    <property type="entry name" value="DUF3127"/>
    <property type="match status" value="1"/>
</dbReference>
<dbReference type="InterPro" id="IPR021474">
    <property type="entry name" value="DUF3127"/>
</dbReference>
<organism evidence="2 3">
    <name type="scientific">Pseudomaricurvus hydrocarbonicus</name>
    <dbReference type="NCBI Taxonomy" id="1470433"/>
    <lineage>
        <taxon>Bacteria</taxon>
        <taxon>Pseudomonadati</taxon>
        <taxon>Pseudomonadota</taxon>
        <taxon>Gammaproteobacteria</taxon>
        <taxon>Cellvibrionales</taxon>
        <taxon>Cellvibrionaceae</taxon>
        <taxon>Pseudomaricurvus</taxon>
    </lineage>
</organism>
<keyword evidence="3" id="KW-1185">Reference proteome</keyword>
<dbReference type="EMBL" id="JAAONZ010000006">
    <property type="protein sequence ID" value="NHO65853.1"/>
    <property type="molecule type" value="Genomic_DNA"/>
</dbReference>
<evidence type="ECO:0000256" key="1">
    <source>
        <dbReference type="SAM" id="MobiDB-lite"/>
    </source>
</evidence>
<accession>A0A9E5JSB0</accession>
<evidence type="ECO:0000313" key="2">
    <source>
        <dbReference type="EMBL" id="NHO65853.1"/>
    </source>
</evidence>
<dbReference type="AlphaFoldDB" id="A0A9E5JSB0"/>
<dbReference type="RefSeq" id="WP_167185602.1">
    <property type="nucleotide sequence ID" value="NZ_JAAONZ010000006.1"/>
</dbReference>
<dbReference type="Proteomes" id="UP000787472">
    <property type="component" value="Unassembled WGS sequence"/>
</dbReference>
<name>A0A9E5JSB0_9GAMM</name>
<feature type="region of interest" description="Disordered" evidence="1">
    <location>
        <begin position="103"/>
        <end position="128"/>
    </location>
</feature>
<proteinExistence type="predicted"/>
<sequence length="128" mass="14378">MSNSFETQGVIHSIGDTTEYGNNGFIKREFVIRVTGEGVNEAYPNYLAMELVKDNCGIMDAYNLGDEIKVHFNLNGRLWSPPGKPEKCFNSLQAWRIEPMTQNVQNDSMPPGFDQGPPLDAYDDDVPF</sequence>
<comment type="caution">
    <text evidence="2">The sequence shown here is derived from an EMBL/GenBank/DDBJ whole genome shotgun (WGS) entry which is preliminary data.</text>
</comment>